<evidence type="ECO:0000256" key="1">
    <source>
        <dbReference type="SAM" id="MobiDB-lite"/>
    </source>
</evidence>
<evidence type="ECO:0000313" key="2">
    <source>
        <dbReference type="EMBL" id="KAF7192101.1"/>
    </source>
</evidence>
<feature type="compositionally biased region" description="Pro residues" evidence="1">
    <location>
        <begin position="26"/>
        <end position="35"/>
    </location>
</feature>
<keyword evidence="3" id="KW-1185">Reference proteome</keyword>
<gene>
    <name evidence="2" type="ORF">HII31_06487</name>
</gene>
<accession>A0A8H6RJC2</accession>
<organism evidence="2 3">
    <name type="scientific">Pseudocercospora fuligena</name>
    <dbReference type="NCBI Taxonomy" id="685502"/>
    <lineage>
        <taxon>Eukaryota</taxon>
        <taxon>Fungi</taxon>
        <taxon>Dikarya</taxon>
        <taxon>Ascomycota</taxon>
        <taxon>Pezizomycotina</taxon>
        <taxon>Dothideomycetes</taxon>
        <taxon>Dothideomycetidae</taxon>
        <taxon>Mycosphaerellales</taxon>
        <taxon>Mycosphaerellaceae</taxon>
        <taxon>Pseudocercospora</taxon>
    </lineage>
</organism>
<dbReference type="SUPFAM" id="SSF81383">
    <property type="entry name" value="F-box domain"/>
    <property type="match status" value="1"/>
</dbReference>
<dbReference type="OrthoDB" id="10517333at2759"/>
<comment type="caution">
    <text evidence="2">The sequence shown here is derived from an EMBL/GenBank/DDBJ whole genome shotgun (WGS) entry which is preliminary data.</text>
</comment>
<protein>
    <recommendedName>
        <fullName evidence="4">F-box domain-containing protein</fullName>
    </recommendedName>
</protein>
<feature type="region of interest" description="Disordered" evidence="1">
    <location>
        <begin position="17"/>
        <end position="40"/>
    </location>
</feature>
<dbReference type="Proteomes" id="UP000660729">
    <property type="component" value="Unassembled WGS sequence"/>
</dbReference>
<evidence type="ECO:0000313" key="3">
    <source>
        <dbReference type="Proteomes" id="UP000660729"/>
    </source>
</evidence>
<dbReference type="InterPro" id="IPR036047">
    <property type="entry name" value="F-box-like_dom_sf"/>
</dbReference>
<proteinExistence type="predicted"/>
<dbReference type="EMBL" id="JABCIY010000150">
    <property type="protein sequence ID" value="KAF7192101.1"/>
    <property type="molecule type" value="Genomic_DNA"/>
</dbReference>
<dbReference type="AlphaFoldDB" id="A0A8H6RJC2"/>
<sequence>MAPSLLQKLRTKFAIKRATTTTSPTSPSPSLPPSPTNNAPEVTTAATKVFAITELLEHILLNLDTSSLLLCLRVSHLFNTTILSSPILKAVLFLLPSLPSTSSPWPGYIKRNTLLEERNVPWDKALGATWTSPRSGKTYRIKIRHYYPEVRTYGFSVTIGTYRNSLGVRRPPPPLARVEEMEQEPPSKYMIELMKVPKKRTWYGRKKRERYGWPKLPGAYEKMGFFFPGREIEVLGERRRGGRFSVGFRGEERLGDVLVKMEGYWRG</sequence>
<evidence type="ECO:0008006" key="4">
    <source>
        <dbReference type="Google" id="ProtNLM"/>
    </source>
</evidence>
<reference evidence="2" key="1">
    <citation type="submission" date="2020-04" db="EMBL/GenBank/DDBJ databases">
        <title>Draft genome resource of the tomato pathogen Pseudocercospora fuligena.</title>
        <authorList>
            <person name="Zaccaron A."/>
        </authorList>
    </citation>
    <scope>NUCLEOTIDE SEQUENCE</scope>
    <source>
        <strain evidence="2">PF001</strain>
    </source>
</reference>
<name>A0A8H6RJC2_9PEZI</name>